<dbReference type="RefSeq" id="WP_367953818.1">
    <property type="nucleotide sequence ID" value="NZ_JBDPGJ010000002.1"/>
</dbReference>
<proteinExistence type="predicted"/>
<evidence type="ECO:0000256" key="2">
    <source>
        <dbReference type="SAM" id="MobiDB-lite"/>
    </source>
</evidence>
<dbReference type="Proteomes" id="UP001556692">
    <property type="component" value="Unassembled WGS sequence"/>
</dbReference>
<name>A0ABV3SGQ9_9HYPH</name>
<organism evidence="3 4">
    <name type="scientific">Aquibium pacificus</name>
    <dbReference type="NCBI Taxonomy" id="3153579"/>
    <lineage>
        <taxon>Bacteria</taxon>
        <taxon>Pseudomonadati</taxon>
        <taxon>Pseudomonadota</taxon>
        <taxon>Alphaproteobacteria</taxon>
        <taxon>Hyphomicrobiales</taxon>
        <taxon>Phyllobacteriaceae</taxon>
        <taxon>Aquibium</taxon>
    </lineage>
</organism>
<evidence type="ECO:0000256" key="1">
    <source>
        <dbReference type="ARBA" id="ARBA00022679"/>
    </source>
</evidence>
<dbReference type="SUPFAM" id="SSF89796">
    <property type="entry name" value="CoA-transferase family III (CaiB/BaiF)"/>
    <property type="match status" value="1"/>
</dbReference>
<dbReference type="EC" id="2.8.3.-" evidence="3"/>
<dbReference type="PANTHER" id="PTHR48207:SF3">
    <property type="entry name" value="SUCCINATE--HYDROXYMETHYLGLUTARATE COA-TRANSFERASE"/>
    <property type="match status" value="1"/>
</dbReference>
<dbReference type="InterPro" id="IPR050483">
    <property type="entry name" value="CoA-transferase_III_domain"/>
</dbReference>
<protein>
    <submittedName>
        <fullName evidence="3">CoA transferase</fullName>
        <ecNumber evidence="3">2.8.3.-</ecNumber>
    </submittedName>
</protein>
<dbReference type="InterPro" id="IPR003673">
    <property type="entry name" value="CoA-Trfase_fam_III"/>
</dbReference>
<comment type="caution">
    <text evidence="3">The sequence shown here is derived from an EMBL/GenBank/DDBJ whole genome shotgun (WGS) entry which is preliminary data.</text>
</comment>
<dbReference type="EMBL" id="JBDPGJ010000002">
    <property type="protein sequence ID" value="MEX0405945.1"/>
    <property type="molecule type" value="Genomic_DNA"/>
</dbReference>
<dbReference type="InterPro" id="IPR044855">
    <property type="entry name" value="CoA-Trfase_III_dom3_sf"/>
</dbReference>
<gene>
    <name evidence="3" type="ORF">ABGN05_09755</name>
</gene>
<sequence length="395" mass="40515">MMLPLEGFRVLDLTHVLAGPCATHHLRCLGAEVIKIERPEGGDPMRALGAQPQLRGLPPGFRALNAGKKSVVIDLATEEGRDAALRLAATADIFVENFRPGVAKRLGLGSEAVRAAKPDIIYCSISGWGQSGPHAARGAYDHVIQAATGMMALQGSGVDDPPVKVGFPVIDIATGISAAEAILAAVVRRLRGDTAPIVLDVSMIDSALALMSGPAAATFESGEAPDRVGNRGFVGSPGAETFATADGHISVAANTKGQFATLCRLLGKPELARPPHVPVGLSDSSFLAGLATDALRAELVAAFAASDAAALENELNAAGVPAARVRDLGEFLRDLYPQTEGIGIAGEPVAVGPAFRWMGEERPSLPPAPLLGADTDAPIAAGTPGAARATSIGRH</sequence>
<reference evidence="3 4" key="1">
    <citation type="submission" date="2024-05" db="EMBL/GenBank/DDBJ databases">
        <authorList>
            <person name="Jiang F."/>
        </authorList>
    </citation>
    <scope>NUCLEOTIDE SEQUENCE [LARGE SCALE GENOMIC DNA]</scope>
    <source>
        <strain evidence="3 4">LZ166</strain>
    </source>
</reference>
<keyword evidence="1 3" id="KW-0808">Transferase</keyword>
<evidence type="ECO:0000313" key="3">
    <source>
        <dbReference type="EMBL" id="MEX0405945.1"/>
    </source>
</evidence>
<dbReference type="Pfam" id="PF02515">
    <property type="entry name" value="CoA_transf_3"/>
    <property type="match status" value="1"/>
</dbReference>
<evidence type="ECO:0000313" key="4">
    <source>
        <dbReference type="Proteomes" id="UP001556692"/>
    </source>
</evidence>
<feature type="region of interest" description="Disordered" evidence="2">
    <location>
        <begin position="366"/>
        <end position="395"/>
    </location>
</feature>
<dbReference type="InterPro" id="IPR023606">
    <property type="entry name" value="CoA-Trfase_III_dom_1_sf"/>
</dbReference>
<dbReference type="Gene3D" id="3.40.50.10540">
    <property type="entry name" value="Crotonobetainyl-coa:carnitine coa-transferase, domain 1"/>
    <property type="match status" value="1"/>
</dbReference>
<dbReference type="PANTHER" id="PTHR48207">
    <property type="entry name" value="SUCCINATE--HYDROXYMETHYLGLUTARATE COA-TRANSFERASE"/>
    <property type="match status" value="1"/>
</dbReference>
<keyword evidence="4" id="KW-1185">Reference proteome</keyword>
<accession>A0ABV3SGQ9</accession>
<dbReference type="Gene3D" id="3.30.1540.10">
    <property type="entry name" value="formyl-coa transferase, domain 3"/>
    <property type="match status" value="1"/>
</dbReference>
<dbReference type="GO" id="GO:0016740">
    <property type="term" value="F:transferase activity"/>
    <property type="evidence" value="ECO:0007669"/>
    <property type="project" value="UniProtKB-KW"/>
</dbReference>